<comment type="caution">
    <text evidence="1">The sequence shown here is derived from an EMBL/GenBank/DDBJ whole genome shotgun (WGS) entry which is preliminary data.</text>
</comment>
<evidence type="ECO:0000313" key="1">
    <source>
        <dbReference type="EMBL" id="MDL2417119.1"/>
    </source>
</evidence>
<reference evidence="1 2" key="1">
    <citation type="journal article" date="2023" name="Int. J. Mol. Sci.">
        <title>Pathogenicity and Genomic Characterization of a Novel Genospecies, Bacillus shihchuchen, of the Bacillus cereus Group Isolated from Chinese Softshell Turtle (Pelodiscus sinensis).</title>
        <authorList>
            <person name="Cheng L.W."/>
            <person name="Byadgi O.V."/>
            <person name="Tsai C.E."/>
            <person name="Wang P.C."/>
            <person name="Chen S.C."/>
        </authorList>
    </citation>
    <scope>NUCLEOTIDE SEQUENCE [LARGE SCALE GENOMIC DNA]</scope>
    <source>
        <strain evidence="1 2">QF108-045</strain>
    </source>
</reference>
<organism evidence="1 2">
    <name type="scientific">Bacillus shihchuchen</name>
    <dbReference type="NCBI Taxonomy" id="3036942"/>
    <lineage>
        <taxon>Bacteria</taxon>
        <taxon>Bacillati</taxon>
        <taxon>Bacillota</taxon>
        <taxon>Bacilli</taxon>
        <taxon>Bacillales</taxon>
        <taxon>Bacillaceae</taxon>
        <taxon>Bacillus</taxon>
        <taxon>Bacillus cereus group</taxon>
    </lineage>
</organism>
<proteinExistence type="predicted"/>
<dbReference type="InterPro" id="IPR024787">
    <property type="entry name" value="EcsC"/>
</dbReference>
<name>A0ABT7KSE4_9BACI</name>
<dbReference type="Proteomes" id="UP001229716">
    <property type="component" value="Unassembled WGS sequence"/>
</dbReference>
<keyword evidence="2" id="KW-1185">Reference proteome</keyword>
<dbReference type="Pfam" id="PF12787">
    <property type="entry name" value="EcsC"/>
    <property type="match status" value="1"/>
</dbReference>
<dbReference type="PANTHER" id="PTHR41260">
    <property type="entry name" value="PROTEIN ECSC"/>
    <property type="match status" value="1"/>
</dbReference>
<dbReference type="EMBL" id="JASWHZ010000001">
    <property type="protein sequence ID" value="MDL2417119.1"/>
    <property type="molecule type" value="Genomic_DNA"/>
</dbReference>
<protein>
    <submittedName>
        <fullName evidence="1">EcsC family protein</fullName>
    </submittedName>
</protein>
<evidence type="ECO:0000313" key="2">
    <source>
        <dbReference type="Proteomes" id="UP001229716"/>
    </source>
</evidence>
<gene>
    <name evidence="1" type="ORF">P6F46_03790</name>
</gene>
<sequence length="298" mass="34470">MRSKREQAILDNIKEWESQLVEQEATDFQKMFDKWVHTTIAKLPEKKRKDFFTKADGWLFHLHALIQSSQSQLEARNRILGTSRLFDESIEQLEDLKALSIDQLTYIAEQQTARHRLYSFVQGGATGAGGLLLLTADFPVMIALNVKAVQLIATSFGHDVNKPYEMMLALKVFHASLLPGRLQQYAWYNLLQELEQEDSFFYEGDEAVLQPASTEIILKQILKTFSIYALRRKLFQGIPVIGMAIGSTVNYRLTRNVTEFANRFYQVRHIVEKEKEHKKARGRSLSLFNLLHAFWTLE</sequence>
<dbReference type="PANTHER" id="PTHR41260:SF1">
    <property type="entry name" value="PROTEIN ECSC"/>
    <property type="match status" value="1"/>
</dbReference>
<accession>A0ABT7KSE4</accession>